<dbReference type="EMBL" id="JACMSC010000001">
    <property type="protein sequence ID" value="KAG6538949.1"/>
    <property type="molecule type" value="Genomic_DNA"/>
</dbReference>
<gene>
    <name evidence="1" type="ORF">ZIOFF_004101</name>
</gene>
<protein>
    <submittedName>
        <fullName evidence="1">Uncharacterized protein</fullName>
    </submittedName>
</protein>
<proteinExistence type="predicted"/>
<sequence>MSSARETLIRMPSCGSLRSLTSMQRHFRLFAVTCFSPEQQSGVGDGASPCTYCMHVDSPNSWLAHSARSLAKSDRAAGANTATATAAAATTHLQFNGAIVKLQMADR</sequence>
<dbReference type="AlphaFoldDB" id="A0A8J5LTY7"/>
<organism evidence="1 2">
    <name type="scientific">Zingiber officinale</name>
    <name type="common">Ginger</name>
    <name type="synonym">Amomum zingiber</name>
    <dbReference type="NCBI Taxonomy" id="94328"/>
    <lineage>
        <taxon>Eukaryota</taxon>
        <taxon>Viridiplantae</taxon>
        <taxon>Streptophyta</taxon>
        <taxon>Embryophyta</taxon>
        <taxon>Tracheophyta</taxon>
        <taxon>Spermatophyta</taxon>
        <taxon>Magnoliopsida</taxon>
        <taxon>Liliopsida</taxon>
        <taxon>Zingiberales</taxon>
        <taxon>Zingiberaceae</taxon>
        <taxon>Zingiber</taxon>
    </lineage>
</organism>
<keyword evidence="2" id="KW-1185">Reference proteome</keyword>
<accession>A0A8J5LTY7</accession>
<comment type="caution">
    <text evidence="1">The sequence shown here is derived from an EMBL/GenBank/DDBJ whole genome shotgun (WGS) entry which is preliminary data.</text>
</comment>
<evidence type="ECO:0000313" key="1">
    <source>
        <dbReference type="EMBL" id="KAG6538949.1"/>
    </source>
</evidence>
<reference evidence="1 2" key="1">
    <citation type="submission" date="2020-08" db="EMBL/GenBank/DDBJ databases">
        <title>Plant Genome Project.</title>
        <authorList>
            <person name="Zhang R.-G."/>
        </authorList>
    </citation>
    <scope>NUCLEOTIDE SEQUENCE [LARGE SCALE GENOMIC DNA]</scope>
    <source>
        <tissue evidence="1">Rhizome</tissue>
    </source>
</reference>
<name>A0A8J5LTY7_ZINOF</name>
<evidence type="ECO:0000313" key="2">
    <source>
        <dbReference type="Proteomes" id="UP000734854"/>
    </source>
</evidence>
<dbReference type="Proteomes" id="UP000734854">
    <property type="component" value="Unassembled WGS sequence"/>
</dbReference>